<feature type="signal peptide" evidence="9">
    <location>
        <begin position="1"/>
        <end position="22"/>
    </location>
</feature>
<reference evidence="10 11" key="1">
    <citation type="submission" date="2022-12" db="EMBL/GenBank/DDBJ databases">
        <title>Chromosome-scale assembly of the Ensete ventricosum genome.</title>
        <authorList>
            <person name="Dussert Y."/>
            <person name="Stocks J."/>
            <person name="Wendawek A."/>
            <person name="Woldeyes F."/>
            <person name="Nichols R.A."/>
            <person name="Borrell J.S."/>
        </authorList>
    </citation>
    <scope>NUCLEOTIDE SEQUENCE [LARGE SCALE GENOMIC DNA]</scope>
    <source>
        <strain evidence="11">cv. Maze</strain>
        <tissue evidence="10">Seeds</tissue>
    </source>
</reference>
<evidence type="ECO:0000256" key="7">
    <source>
        <dbReference type="ARBA" id="ARBA00023316"/>
    </source>
</evidence>
<organism evidence="10 11">
    <name type="scientific">Ensete ventricosum</name>
    <name type="common">Abyssinian banana</name>
    <name type="synonym">Musa ensete</name>
    <dbReference type="NCBI Taxonomy" id="4639"/>
    <lineage>
        <taxon>Eukaryota</taxon>
        <taxon>Viridiplantae</taxon>
        <taxon>Streptophyta</taxon>
        <taxon>Embryophyta</taxon>
        <taxon>Tracheophyta</taxon>
        <taxon>Spermatophyta</taxon>
        <taxon>Magnoliopsida</taxon>
        <taxon>Liliopsida</taxon>
        <taxon>Zingiberales</taxon>
        <taxon>Musaceae</taxon>
        <taxon>Ensete</taxon>
    </lineage>
</organism>
<accession>A0AAV8P277</accession>
<comment type="similarity">
    <text evidence="2 8">Belongs to the glycosyl hydrolase 28 family.</text>
</comment>
<keyword evidence="7" id="KW-0961">Cell wall biogenesis/degradation</keyword>
<dbReference type="InterPro" id="IPR012334">
    <property type="entry name" value="Pectin_lyas_fold"/>
</dbReference>
<evidence type="ECO:0000256" key="5">
    <source>
        <dbReference type="ARBA" id="ARBA00022801"/>
    </source>
</evidence>
<dbReference type="Proteomes" id="UP001222027">
    <property type="component" value="Unassembled WGS sequence"/>
</dbReference>
<feature type="chain" id="PRO_5043989751" description="Polygalacturonase" evidence="9">
    <location>
        <begin position="23"/>
        <end position="391"/>
    </location>
</feature>
<evidence type="ECO:0000313" key="11">
    <source>
        <dbReference type="Proteomes" id="UP001222027"/>
    </source>
</evidence>
<keyword evidence="4" id="KW-0964">Secreted</keyword>
<proteinExistence type="inferred from homology"/>
<evidence type="ECO:0000256" key="6">
    <source>
        <dbReference type="ARBA" id="ARBA00023295"/>
    </source>
</evidence>
<dbReference type="GO" id="GO:0005975">
    <property type="term" value="P:carbohydrate metabolic process"/>
    <property type="evidence" value="ECO:0007669"/>
    <property type="project" value="InterPro"/>
</dbReference>
<evidence type="ECO:0008006" key="12">
    <source>
        <dbReference type="Google" id="ProtNLM"/>
    </source>
</evidence>
<keyword evidence="9" id="KW-0732">Signal</keyword>
<evidence type="ECO:0000256" key="3">
    <source>
        <dbReference type="ARBA" id="ARBA00022512"/>
    </source>
</evidence>
<name>A0AAV8P277_ENSVE</name>
<dbReference type="SUPFAM" id="SSF51126">
    <property type="entry name" value="Pectin lyase-like"/>
    <property type="match status" value="1"/>
</dbReference>
<evidence type="ECO:0000256" key="1">
    <source>
        <dbReference type="ARBA" id="ARBA00004191"/>
    </source>
</evidence>
<dbReference type="GO" id="GO:0004650">
    <property type="term" value="F:polygalacturonase activity"/>
    <property type="evidence" value="ECO:0007669"/>
    <property type="project" value="InterPro"/>
</dbReference>
<evidence type="ECO:0000256" key="4">
    <source>
        <dbReference type="ARBA" id="ARBA00022525"/>
    </source>
</evidence>
<dbReference type="InterPro" id="IPR000743">
    <property type="entry name" value="Glyco_hydro_28"/>
</dbReference>
<keyword evidence="5 8" id="KW-0378">Hydrolase</keyword>
<evidence type="ECO:0000256" key="2">
    <source>
        <dbReference type="ARBA" id="ARBA00008834"/>
    </source>
</evidence>
<dbReference type="AlphaFoldDB" id="A0AAV8P277"/>
<keyword evidence="11" id="KW-1185">Reference proteome</keyword>
<dbReference type="Pfam" id="PF00295">
    <property type="entry name" value="Glyco_hydro_28"/>
    <property type="match status" value="1"/>
</dbReference>
<sequence length="391" mass="40771">MGFISVLTLSVLVSWTIGGVAAATYSVVDHGAKGDGQTDDTQAFTDTWNAVCSDAAAPTFQVPASKTFLLGQVLFQGPCQSNVHVEISGNILRPSGLWSGGVGSWIVFNNVNGLSIDSTGVIDCQGSAYWTCRNNHQCSDAPSALTVLNANGSRLSGLKLINSPSKHLIVGWSVGVTIDRINITAPGDSPNTDGVFILQSQHVSLSNSIMSTGDDCVAIGDGNLDVNVTQITCGPGHGISIGSLGRENSKAQVERIHVSDCSIFNATNGLRIKTWQGGSGYAKNISFESIDLATVDNPILIDQYYCPRKDCAVNQSTTLQVSNVRYNNIAGTTTAVTAINLNCSQSVTCTDITLQNINIQSAAPGGTVVANCSNAQGTVVGVVTPTVPCLN</sequence>
<dbReference type="InterPro" id="IPR006626">
    <property type="entry name" value="PbH1"/>
</dbReference>
<dbReference type="EMBL" id="JAQQAF010000009">
    <property type="protein sequence ID" value="KAJ8460435.1"/>
    <property type="molecule type" value="Genomic_DNA"/>
</dbReference>
<comment type="subcellular location">
    <subcellularLocation>
        <location evidence="1">Secreted</location>
        <location evidence="1">Cell wall</location>
    </subcellularLocation>
</comment>
<dbReference type="InterPro" id="IPR011050">
    <property type="entry name" value="Pectin_lyase_fold/virulence"/>
</dbReference>
<evidence type="ECO:0000313" key="10">
    <source>
        <dbReference type="EMBL" id="KAJ8460435.1"/>
    </source>
</evidence>
<evidence type="ECO:0000256" key="9">
    <source>
        <dbReference type="SAM" id="SignalP"/>
    </source>
</evidence>
<dbReference type="Gene3D" id="2.160.20.10">
    <property type="entry name" value="Single-stranded right-handed beta-helix, Pectin lyase-like"/>
    <property type="match status" value="1"/>
</dbReference>
<gene>
    <name evidence="10" type="ORF">OPV22_033361</name>
</gene>
<dbReference type="SMART" id="SM00710">
    <property type="entry name" value="PbH1"/>
    <property type="match status" value="4"/>
</dbReference>
<comment type="caution">
    <text evidence="10">The sequence shown here is derived from an EMBL/GenBank/DDBJ whole genome shotgun (WGS) entry which is preliminary data.</text>
</comment>
<dbReference type="GO" id="GO:0071555">
    <property type="term" value="P:cell wall organization"/>
    <property type="evidence" value="ECO:0007669"/>
    <property type="project" value="UniProtKB-KW"/>
</dbReference>
<evidence type="ECO:0000256" key="8">
    <source>
        <dbReference type="RuleBase" id="RU361169"/>
    </source>
</evidence>
<protein>
    <recommendedName>
        <fullName evidence="12">Polygalacturonase</fullName>
    </recommendedName>
</protein>
<keyword evidence="6 8" id="KW-0326">Glycosidase</keyword>
<dbReference type="PANTHER" id="PTHR31375">
    <property type="match status" value="1"/>
</dbReference>
<keyword evidence="3" id="KW-0134">Cell wall</keyword>